<proteinExistence type="predicted"/>
<dbReference type="EMBL" id="WLZY01000006">
    <property type="protein sequence ID" value="NDL59030.1"/>
    <property type="molecule type" value="Genomic_DNA"/>
</dbReference>
<accession>A0A7K3M774</accession>
<evidence type="ECO:0000256" key="1">
    <source>
        <dbReference type="SAM" id="MobiDB-lite"/>
    </source>
</evidence>
<dbReference type="Pfam" id="PF09350">
    <property type="entry name" value="DJC28_CD"/>
    <property type="match status" value="1"/>
</dbReference>
<name>A0A7K3M774_9ACTN</name>
<keyword evidence="4" id="KW-1185">Reference proteome</keyword>
<dbReference type="Proteomes" id="UP000460435">
    <property type="component" value="Unassembled WGS sequence"/>
</dbReference>
<protein>
    <submittedName>
        <fullName evidence="3">DUF1992 domain-containing protein</fullName>
    </submittedName>
</protein>
<dbReference type="RefSeq" id="WP_162451724.1">
    <property type="nucleotide sequence ID" value="NZ_WLZY01000006.1"/>
</dbReference>
<evidence type="ECO:0000313" key="3">
    <source>
        <dbReference type="EMBL" id="NDL59030.1"/>
    </source>
</evidence>
<feature type="compositionally biased region" description="Pro residues" evidence="1">
    <location>
        <begin position="145"/>
        <end position="156"/>
    </location>
</feature>
<evidence type="ECO:0000259" key="2">
    <source>
        <dbReference type="Pfam" id="PF09350"/>
    </source>
</evidence>
<feature type="domain" description="DnaJ homologue subfamily C member 28 conserved" evidence="2">
    <location>
        <begin position="14"/>
        <end position="83"/>
    </location>
</feature>
<evidence type="ECO:0000313" key="4">
    <source>
        <dbReference type="Proteomes" id="UP000460435"/>
    </source>
</evidence>
<dbReference type="InterPro" id="IPR018961">
    <property type="entry name" value="DnaJ_homolog_subfam-C_membr-28"/>
</dbReference>
<gene>
    <name evidence="3" type="ORF">F7O44_18345</name>
</gene>
<reference evidence="3 4" key="1">
    <citation type="submission" date="2019-11" db="EMBL/GenBank/DDBJ databases">
        <authorList>
            <person name="Li X.-J."/>
            <person name="Feng X.-M."/>
        </authorList>
    </citation>
    <scope>NUCLEOTIDE SEQUENCE [LARGE SCALE GENOMIC DNA]</scope>
    <source>
        <strain evidence="3 4">XMNu-373</strain>
    </source>
</reference>
<organism evidence="3 4">
    <name type="scientific">Phytoactinopolyspora mesophila</name>
    <dbReference type="NCBI Taxonomy" id="2650750"/>
    <lineage>
        <taxon>Bacteria</taxon>
        <taxon>Bacillati</taxon>
        <taxon>Actinomycetota</taxon>
        <taxon>Actinomycetes</taxon>
        <taxon>Jiangellales</taxon>
        <taxon>Jiangellaceae</taxon>
        <taxon>Phytoactinopolyspora</taxon>
    </lineage>
</organism>
<feature type="compositionally biased region" description="Basic residues" evidence="1">
    <location>
        <begin position="157"/>
        <end position="168"/>
    </location>
</feature>
<sequence length="168" mass="19044">MTQRKPAGMGFESWIDRQIREAEERGEFDDLPGAGKPLTNLGRSNDEMWWIREKLEREGLSTDAVLPTPLKLRKEVDQLPEIVRGLPTEDDVRAAVEEVNERIKAYWRDPSSSMGPQVPVAPADVEKVVERWRAERAGSAGNQPEPVPEPSAPAQPKPRRRWWKRSGG</sequence>
<feature type="region of interest" description="Disordered" evidence="1">
    <location>
        <begin position="129"/>
        <end position="168"/>
    </location>
</feature>
<dbReference type="AlphaFoldDB" id="A0A7K3M774"/>
<comment type="caution">
    <text evidence="3">The sequence shown here is derived from an EMBL/GenBank/DDBJ whole genome shotgun (WGS) entry which is preliminary data.</text>
</comment>